<organism evidence="1 2">
    <name type="scientific">Rhododendron molle</name>
    <name type="common">Chinese azalea</name>
    <name type="synonym">Azalea mollis</name>
    <dbReference type="NCBI Taxonomy" id="49168"/>
    <lineage>
        <taxon>Eukaryota</taxon>
        <taxon>Viridiplantae</taxon>
        <taxon>Streptophyta</taxon>
        <taxon>Embryophyta</taxon>
        <taxon>Tracheophyta</taxon>
        <taxon>Spermatophyta</taxon>
        <taxon>Magnoliopsida</taxon>
        <taxon>eudicotyledons</taxon>
        <taxon>Gunneridae</taxon>
        <taxon>Pentapetalae</taxon>
        <taxon>asterids</taxon>
        <taxon>Ericales</taxon>
        <taxon>Ericaceae</taxon>
        <taxon>Ericoideae</taxon>
        <taxon>Rhodoreae</taxon>
        <taxon>Rhododendron</taxon>
    </lineage>
</organism>
<reference evidence="1" key="1">
    <citation type="submission" date="2022-02" db="EMBL/GenBank/DDBJ databases">
        <title>Plant Genome Project.</title>
        <authorList>
            <person name="Zhang R.-G."/>
        </authorList>
    </citation>
    <scope>NUCLEOTIDE SEQUENCE</scope>
    <source>
        <strain evidence="1">AT1</strain>
    </source>
</reference>
<sequence>MSRTIPVTDAQGNLAEIHLVPARVEPPPVTVPAPAEWVNEAVRRMLALENLVRRAAGGFQLELRYPAPTAPQAQRAAGKKPQAAATGKEPARQVAARAGEQFRIAVRKRPSLEEQRAYKRPKLVMLPTSEDEEDDEDEEEDEEEGEEGEHSSARSDSDDSVDDPAYREDPKDGADDDDDGSDDDGGRTGLNDWLGGED</sequence>
<gene>
    <name evidence="1" type="ORF">RHMOL_Rhmol07G0204400</name>
</gene>
<proteinExistence type="predicted"/>
<comment type="caution">
    <text evidence="1">The sequence shown here is derived from an EMBL/GenBank/DDBJ whole genome shotgun (WGS) entry which is preliminary data.</text>
</comment>
<dbReference type="Proteomes" id="UP001062846">
    <property type="component" value="Chromosome 7"/>
</dbReference>
<evidence type="ECO:0000313" key="1">
    <source>
        <dbReference type="EMBL" id="KAI8547544.1"/>
    </source>
</evidence>
<name>A0ACC0N341_RHOML</name>
<protein>
    <submittedName>
        <fullName evidence="1">Uncharacterized protein</fullName>
    </submittedName>
</protein>
<dbReference type="EMBL" id="CM046394">
    <property type="protein sequence ID" value="KAI8547544.1"/>
    <property type="molecule type" value="Genomic_DNA"/>
</dbReference>
<accession>A0ACC0N341</accession>
<evidence type="ECO:0000313" key="2">
    <source>
        <dbReference type="Proteomes" id="UP001062846"/>
    </source>
</evidence>
<keyword evidence="2" id="KW-1185">Reference proteome</keyword>